<dbReference type="InterPro" id="IPR001179">
    <property type="entry name" value="PPIase_FKBP_dom"/>
</dbReference>
<dbReference type="Proteomes" id="UP000050833">
    <property type="component" value="Unassembled WGS sequence"/>
</dbReference>
<dbReference type="InterPro" id="IPR037041">
    <property type="entry name" value="Trigger_fac_C_sf"/>
</dbReference>
<dbReference type="GO" id="GO:0015031">
    <property type="term" value="P:protein transport"/>
    <property type="evidence" value="ECO:0007669"/>
    <property type="project" value="InterPro"/>
</dbReference>
<evidence type="ECO:0000256" key="3">
    <source>
        <dbReference type="ARBA" id="ARBA00023110"/>
    </source>
</evidence>
<dbReference type="Pfam" id="PF00254">
    <property type="entry name" value="FKBP_C"/>
    <property type="match status" value="1"/>
</dbReference>
<organism evidence="8 9">
    <name type="scientific">Butyribacter intestini</name>
    <dbReference type="NCBI Taxonomy" id="1703332"/>
    <lineage>
        <taxon>Bacteria</taxon>
        <taxon>Bacillati</taxon>
        <taxon>Bacillota</taxon>
        <taxon>Clostridia</taxon>
        <taxon>Lachnospirales</taxon>
        <taxon>Lachnospiraceae</taxon>
        <taxon>Butyribacter</taxon>
    </lineage>
</organism>
<dbReference type="Pfam" id="PF05698">
    <property type="entry name" value="Trigger_C"/>
    <property type="match status" value="1"/>
</dbReference>
<evidence type="ECO:0000313" key="8">
    <source>
        <dbReference type="EMBL" id="KQC86827.1"/>
    </source>
</evidence>
<accession>A0AAW3JVM9</accession>
<keyword evidence="4 5" id="KW-0413">Isomerase</keyword>
<evidence type="ECO:0000256" key="5">
    <source>
        <dbReference type="PROSITE-ProRule" id="PRU00277"/>
    </source>
</evidence>
<evidence type="ECO:0000256" key="2">
    <source>
        <dbReference type="ARBA" id="ARBA00013194"/>
    </source>
</evidence>
<dbReference type="Gene3D" id="1.10.3120.10">
    <property type="entry name" value="Trigger factor, C-terminal domain"/>
    <property type="match status" value="1"/>
</dbReference>
<dbReference type="InterPro" id="IPR008880">
    <property type="entry name" value="Trigger_fac_C"/>
</dbReference>
<dbReference type="SUPFAM" id="SSF109998">
    <property type="entry name" value="Triger factor/SurA peptide-binding domain-like"/>
    <property type="match status" value="1"/>
</dbReference>
<proteinExistence type="predicted"/>
<feature type="signal peptide" evidence="6">
    <location>
        <begin position="1"/>
        <end position="19"/>
    </location>
</feature>
<evidence type="ECO:0000259" key="7">
    <source>
        <dbReference type="PROSITE" id="PS50059"/>
    </source>
</evidence>
<keyword evidence="9" id="KW-1185">Reference proteome</keyword>
<dbReference type="Gene3D" id="3.10.50.40">
    <property type="match status" value="1"/>
</dbReference>
<dbReference type="EC" id="5.2.1.8" evidence="2 5"/>
<gene>
    <name evidence="8" type="ORF">APZ18_06620</name>
</gene>
<dbReference type="PROSITE" id="PS50059">
    <property type="entry name" value="FKBP_PPIASE"/>
    <property type="match status" value="1"/>
</dbReference>
<dbReference type="InterPro" id="IPR046357">
    <property type="entry name" value="PPIase_dom_sf"/>
</dbReference>
<evidence type="ECO:0000256" key="1">
    <source>
        <dbReference type="ARBA" id="ARBA00000971"/>
    </source>
</evidence>
<dbReference type="PROSITE" id="PS51257">
    <property type="entry name" value="PROKAR_LIPOPROTEIN"/>
    <property type="match status" value="1"/>
</dbReference>
<keyword evidence="3 5" id="KW-0697">Rotamase</keyword>
<feature type="chain" id="PRO_5043711080" description="peptidylprolyl isomerase" evidence="6">
    <location>
        <begin position="20"/>
        <end position="371"/>
    </location>
</feature>
<dbReference type="EMBL" id="LLKB01000001">
    <property type="protein sequence ID" value="KQC86827.1"/>
    <property type="molecule type" value="Genomic_DNA"/>
</dbReference>
<keyword evidence="6" id="KW-0732">Signal</keyword>
<dbReference type="GO" id="GO:0006457">
    <property type="term" value="P:protein folding"/>
    <property type="evidence" value="ECO:0007669"/>
    <property type="project" value="InterPro"/>
</dbReference>
<dbReference type="AlphaFoldDB" id="A0AAW3JVM9"/>
<reference evidence="8 9" key="1">
    <citation type="submission" date="2015-10" db="EMBL/GenBank/DDBJ databases">
        <title>Butyribacter intestini gen. nov., sp. nov., a butyric acid-producing bacterium of the family Lachnospiraceae isolated from the human faeces.</title>
        <authorList>
            <person name="Zou Y."/>
            <person name="Xue W."/>
            <person name="Luo G."/>
            <person name="Lv M."/>
        </authorList>
    </citation>
    <scope>NUCLEOTIDE SEQUENCE [LARGE SCALE GENOMIC DNA]</scope>
    <source>
        <strain evidence="8 9">TF01-11</strain>
    </source>
</reference>
<dbReference type="SUPFAM" id="SSF54534">
    <property type="entry name" value="FKBP-like"/>
    <property type="match status" value="1"/>
</dbReference>
<comment type="catalytic activity">
    <reaction evidence="1 5">
        <text>[protein]-peptidylproline (omega=180) = [protein]-peptidylproline (omega=0)</text>
        <dbReference type="Rhea" id="RHEA:16237"/>
        <dbReference type="Rhea" id="RHEA-COMP:10747"/>
        <dbReference type="Rhea" id="RHEA-COMP:10748"/>
        <dbReference type="ChEBI" id="CHEBI:83833"/>
        <dbReference type="ChEBI" id="CHEBI:83834"/>
        <dbReference type="EC" id="5.2.1.8"/>
    </reaction>
</comment>
<protein>
    <recommendedName>
        <fullName evidence="2 5">peptidylprolyl isomerase</fullName>
        <ecNumber evidence="2 5">5.2.1.8</ecNumber>
    </recommendedName>
</protein>
<evidence type="ECO:0000256" key="6">
    <source>
        <dbReference type="SAM" id="SignalP"/>
    </source>
</evidence>
<evidence type="ECO:0000313" key="9">
    <source>
        <dbReference type="Proteomes" id="UP000050833"/>
    </source>
</evidence>
<feature type="domain" description="PPIase FKBP-type" evidence="7">
    <location>
        <begin position="100"/>
        <end position="189"/>
    </location>
</feature>
<evidence type="ECO:0000256" key="4">
    <source>
        <dbReference type="ARBA" id="ARBA00023235"/>
    </source>
</evidence>
<comment type="caution">
    <text evidence="8">The sequence shown here is derived from an EMBL/GenBank/DDBJ whole genome shotgun (WGS) entry which is preliminary data.</text>
</comment>
<dbReference type="RefSeq" id="WP_055942824.1">
    <property type="nucleotide sequence ID" value="NZ_JAQDCV010000004.1"/>
</dbReference>
<dbReference type="InterPro" id="IPR027304">
    <property type="entry name" value="Trigger_fact/SurA_dom_sf"/>
</dbReference>
<dbReference type="GO" id="GO:0003755">
    <property type="term" value="F:peptidyl-prolyl cis-trans isomerase activity"/>
    <property type="evidence" value="ECO:0007669"/>
    <property type="project" value="UniProtKB-KW"/>
</dbReference>
<name>A0AAW3JVM9_9FIRM</name>
<sequence length="371" mass="41953">MKKYSKLLAVTLCASIALASTGCSATNKLKNAITNKKTTSDTKKESAESVKCLDYVTLGDYSTIKIKKSEIDKSTKEQLEKNIKSTGDYKKVKTGKVKKGDIVNIYYVGKINGKTFDGGSLTKKTNKAGYDLEIGSKSFIDGFEDGLIGKKIGSKCKVKVTFPKSYSQNQKIAGKKAVFSVTINFKEVYPKLTDKFVKKNLKDFDKNYENTAKGYTQYVRDTLLGEKAWKVFYDTCKIKDYPKSKMDTMKTQLKTSITYYLKSNGYTLENYLKSQNLSTKDFNKQLETTAKSDVGKQLVYGAVAEKENIKVTDKQYKDEVKTYLTNYNCKSEKELNSTFKDYYGVDAKSIIKDDILYKNVKNYLIKNVKEA</sequence>